<keyword evidence="2" id="KW-0732">Signal</keyword>
<reference evidence="3 4" key="1">
    <citation type="submission" date="2024-10" db="EMBL/GenBank/DDBJ databases">
        <title>The Natural Products Discovery Center: Release of the First 8490 Sequenced Strains for Exploring Actinobacteria Biosynthetic Diversity.</title>
        <authorList>
            <person name="Kalkreuter E."/>
            <person name="Kautsar S.A."/>
            <person name="Yang D."/>
            <person name="Bader C.D."/>
            <person name="Teijaro C.N."/>
            <person name="Fluegel L."/>
            <person name="Davis C.M."/>
            <person name="Simpson J.R."/>
            <person name="Lauterbach L."/>
            <person name="Steele A.D."/>
            <person name="Gui C."/>
            <person name="Meng S."/>
            <person name="Li G."/>
            <person name="Viehrig K."/>
            <person name="Ye F."/>
            <person name="Su P."/>
            <person name="Kiefer A.F."/>
            <person name="Nichols A."/>
            <person name="Cepeda A.J."/>
            <person name="Yan W."/>
            <person name="Fan B."/>
            <person name="Jiang Y."/>
            <person name="Adhikari A."/>
            <person name="Zheng C.-J."/>
            <person name="Schuster L."/>
            <person name="Cowan T.M."/>
            <person name="Smanski M.J."/>
            <person name="Chevrette M.G."/>
            <person name="De Carvalho L.P.S."/>
            <person name="Shen B."/>
        </authorList>
    </citation>
    <scope>NUCLEOTIDE SEQUENCE [LARGE SCALE GENOMIC DNA]</scope>
    <source>
        <strain evidence="3 4">NPDC006488</strain>
    </source>
</reference>
<keyword evidence="4" id="KW-1185">Reference proteome</keyword>
<gene>
    <name evidence="3" type="ORF">ACFYNQ_38920</name>
</gene>
<evidence type="ECO:0000256" key="2">
    <source>
        <dbReference type="SAM" id="SignalP"/>
    </source>
</evidence>
<proteinExistence type="predicted"/>
<name>A0ABW6MEC8_9ACTN</name>
<feature type="region of interest" description="Disordered" evidence="1">
    <location>
        <begin position="49"/>
        <end position="85"/>
    </location>
</feature>
<comment type="caution">
    <text evidence="3">The sequence shown here is derived from an EMBL/GenBank/DDBJ whole genome shotgun (WGS) entry which is preliminary data.</text>
</comment>
<dbReference type="Proteomes" id="UP001601303">
    <property type="component" value="Unassembled WGS sequence"/>
</dbReference>
<evidence type="ECO:0000256" key="1">
    <source>
        <dbReference type="SAM" id="MobiDB-lite"/>
    </source>
</evidence>
<feature type="chain" id="PRO_5046794766" evidence="2">
    <location>
        <begin position="26"/>
        <end position="279"/>
    </location>
</feature>
<evidence type="ECO:0000313" key="4">
    <source>
        <dbReference type="Proteomes" id="UP001601303"/>
    </source>
</evidence>
<dbReference type="RefSeq" id="WP_388113435.1">
    <property type="nucleotide sequence ID" value="NZ_JBIAHM010000016.1"/>
</dbReference>
<organism evidence="3 4">
    <name type="scientific">Streptomyces hokutonensis</name>
    <dbReference type="NCBI Taxonomy" id="1306990"/>
    <lineage>
        <taxon>Bacteria</taxon>
        <taxon>Bacillati</taxon>
        <taxon>Actinomycetota</taxon>
        <taxon>Actinomycetes</taxon>
        <taxon>Kitasatosporales</taxon>
        <taxon>Streptomycetaceae</taxon>
        <taxon>Streptomyces</taxon>
    </lineage>
</organism>
<protein>
    <submittedName>
        <fullName evidence="3">ATP/GTP-binding protein</fullName>
    </submittedName>
</protein>
<evidence type="ECO:0000313" key="3">
    <source>
        <dbReference type="EMBL" id="MFE9604503.1"/>
    </source>
</evidence>
<dbReference type="EMBL" id="JBIAHM010000016">
    <property type="protein sequence ID" value="MFE9604503.1"/>
    <property type="molecule type" value="Genomic_DNA"/>
</dbReference>
<feature type="signal peptide" evidence="2">
    <location>
        <begin position="1"/>
        <end position="25"/>
    </location>
</feature>
<feature type="compositionally biased region" description="Basic and acidic residues" evidence="1">
    <location>
        <begin position="58"/>
        <end position="75"/>
    </location>
</feature>
<accession>A0ABW6MEC8</accession>
<sequence>MLKRPAVISLMAAALVAAGSASAHAGDDPNISTGNCDLMSFCVGVGTDGHGSKNSRGTGKEHNASNGDRKADCTTRRMAPQPPPGSLYYQGEGKIAYERTCTGGGTTFFGAAPSANAPAVDPAVLAQQAVDKMKLAGPDIASPRAAGKYTVGVPVWMWVNQSATTYGPNSASATAGGVTVTATAQVSQIVWHMGDGTTVTCAGPGTPYAGSAGMAESPTCGHMYSTTSASQASGKYKLTATSTWAINWQVAGDGGQTGQLTEIRQTQTQVAIGELQVVR</sequence>